<dbReference type="SUPFAM" id="SSF48208">
    <property type="entry name" value="Six-hairpin glycosidases"/>
    <property type="match status" value="1"/>
</dbReference>
<feature type="chain" id="PRO_5019359018" description="Alpha-L-rhamnosidase six-hairpin glycosidase domain-containing protein" evidence="1">
    <location>
        <begin position="21"/>
        <end position="658"/>
    </location>
</feature>
<dbReference type="Gene3D" id="2.60.420.10">
    <property type="entry name" value="Maltose phosphorylase, domain 3"/>
    <property type="match status" value="1"/>
</dbReference>
<dbReference type="STRING" id="231916.A0A409VFF9"/>
<dbReference type="PANTHER" id="PTHR34987">
    <property type="entry name" value="C, PUTATIVE (AFU_ORTHOLOGUE AFUA_3G02880)-RELATED"/>
    <property type="match status" value="1"/>
</dbReference>
<dbReference type="GO" id="GO:0005975">
    <property type="term" value="P:carbohydrate metabolic process"/>
    <property type="evidence" value="ECO:0007669"/>
    <property type="project" value="InterPro"/>
</dbReference>
<protein>
    <recommendedName>
        <fullName evidence="6">Alpha-L-rhamnosidase six-hairpin glycosidase domain-containing protein</fullName>
    </recommendedName>
</protein>
<evidence type="ECO:0000313" key="5">
    <source>
        <dbReference type="Proteomes" id="UP000284706"/>
    </source>
</evidence>
<sequence length="658" mass="70288">MQLHLGGFLVLLACALTTCGLAPTGPWSNFILAPESKTVYPAAIHSTHGAVTHASSLVKNAGKASITSSGSWIALDFGLEIGGLISFNLNNPPQASSFSLSFTESPVFIRPTASDDSSYPAENTTFDGVLKVTVPANTSYWTQPSATLRGGYRYLTIVSNSAGALTISNVSCTISFVPHLDDMRAYAGYFYAEDPQSKDKNLLTKAWYAGAYTVQTNTVALNSGRQVPFAAAGSWYNNATLGVAGPIIVDGAKRDRAVWPGDMGIAVPSSFVSTNDLLPTRNALSTMFAAIDPKTGALPESGPPLSQLGSDTYHAWTLIGTYNYYLFSGDTAWLQNVWSNYTKAVAFLEGKVDSTGLMNVTGLRDWARLGGGGYNVLTTATDLAKYLNQTSLSEAWAQNATALKGKFNEAFWLEDVGMYRDNSTTTLCPQDGNSFAILFNLTTSLAQAQRVSDGLQKNWNELGPVAPELPDTISPFISGFEVQAHFEAGNDARALDLIRRTWGYMLTTELSVQSTLLEGFTANGSLAYRWYRGYNDDPAYTSHSHGWSSGATPALTFYVLGLTVTSPQGKTWSVAPRIGGGLPAAQGSFETPLGTFGAQWTLEGKQFRLDINTPKGTTGVVVIPGSVSAKEYQIDGALHAARSRTISLGGGKHSIVVL</sequence>
<dbReference type="Proteomes" id="UP000284706">
    <property type="component" value="Unassembled WGS sequence"/>
</dbReference>
<evidence type="ECO:0000256" key="1">
    <source>
        <dbReference type="SAM" id="SignalP"/>
    </source>
</evidence>
<name>A0A409VFF9_9AGAR</name>
<dbReference type="PANTHER" id="PTHR34987:SF6">
    <property type="entry name" value="ALPHA-L-RHAMNOSIDASE SIX-HAIRPIN GLYCOSIDASE DOMAIN-CONTAINING PROTEIN"/>
    <property type="match status" value="1"/>
</dbReference>
<proteinExistence type="predicted"/>
<comment type="caution">
    <text evidence="4">The sequence shown here is derived from an EMBL/GenBank/DDBJ whole genome shotgun (WGS) entry which is preliminary data.</text>
</comment>
<dbReference type="Pfam" id="PF17389">
    <property type="entry name" value="Bac_rhamnosid6H"/>
    <property type="match status" value="1"/>
</dbReference>
<dbReference type="Pfam" id="PF17390">
    <property type="entry name" value="Bac_rhamnosid_C"/>
    <property type="match status" value="1"/>
</dbReference>
<gene>
    <name evidence="4" type="ORF">CVT26_015703</name>
</gene>
<dbReference type="InterPro" id="IPR035396">
    <property type="entry name" value="Bac_rhamnosid6H"/>
</dbReference>
<dbReference type="InterPro" id="IPR008928">
    <property type="entry name" value="6-hairpin_glycosidase_sf"/>
</dbReference>
<dbReference type="OrthoDB" id="10036721at2759"/>
<evidence type="ECO:0000259" key="3">
    <source>
        <dbReference type="Pfam" id="PF17390"/>
    </source>
</evidence>
<evidence type="ECO:0008006" key="6">
    <source>
        <dbReference type="Google" id="ProtNLM"/>
    </source>
</evidence>
<dbReference type="InterPro" id="IPR035398">
    <property type="entry name" value="Bac_rhamnosid_C"/>
</dbReference>
<accession>A0A409VFF9</accession>
<evidence type="ECO:0000259" key="2">
    <source>
        <dbReference type="Pfam" id="PF17389"/>
    </source>
</evidence>
<keyword evidence="5" id="KW-1185">Reference proteome</keyword>
<dbReference type="InterPro" id="IPR012341">
    <property type="entry name" value="6hp_glycosidase-like_sf"/>
</dbReference>
<reference evidence="4 5" key="1">
    <citation type="journal article" date="2018" name="Evol. Lett.">
        <title>Horizontal gene cluster transfer increased hallucinogenic mushroom diversity.</title>
        <authorList>
            <person name="Reynolds H.T."/>
            <person name="Vijayakumar V."/>
            <person name="Gluck-Thaler E."/>
            <person name="Korotkin H.B."/>
            <person name="Matheny P.B."/>
            <person name="Slot J.C."/>
        </authorList>
    </citation>
    <scope>NUCLEOTIDE SEQUENCE [LARGE SCALE GENOMIC DNA]</scope>
    <source>
        <strain evidence="4 5">SRW20</strain>
    </source>
</reference>
<dbReference type="Gene3D" id="1.50.10.10">
    <property type="match status" value="1"/>
</dbReference>
<evidence type="ECO:0000313" key="4">
    <source>
        <dbReference type="EMBL" id="PPQ64994.1"/>
    </source>
</evidence>
<feature type="domain" description="Alpha-L-rhamnosidase C-terminal" evidence="3">
    <location>
        <begin position="570"/>
        <end position="630"/>
    </location>
</feature>
<dbReference type="GO" id="GO:0003824">
    <property type="term" value="F:catalytic activity"/>
    <property type="evidence" value="ECO:0007669"/>
    <property type="project" value="UniProtKB-ARBA"/>
</dbReference>
<keyword evidence="1" id="KW-0732">Signal</keyword>
<dbReference type="InParanoid" id="A0A409VFF9"/>
<feature type="signal peptide" evidence="1">
    <location>
        <begin position="1"/>
        <end position="20"/>
    </location>
</feature>
<dbReference type="EMBL" id="NHYE01005659">
    <property type="protein sequence ID" value="PPQ64994.1"/>
    <property type="molecule type" value="Genomic_DNA"/>
</dbReference>
<feature type="domain" description="Alpha-L-rhamnosidase six-hairpin glycosidase" evidence="2">
    <location>
        <begin position="247"/>
        <end position="458"/>
    </location>
</feature>
<organism evidence="4 5">
    <name type="scientific">Gymnopilus dilepis</name>
    <dbReference type="NCBI Taxonomy" id="231916"/>
    <lineage>
        <taxon>Eukaryota</taxon>
        <taxon>Fungi</taxon>
        <taxon>Dikarya</taxon>
        <taxon>Basidiomycota</taxon>
        <taxon>Agaricomycotina</taxon>
        <taxon>Agaricomycetes</taxon>
        <taxon>Agaricomycetidae</taxon>
        <taxon>Agaricales</taxon>
        <taxon>Agaricineae</taxon>
        <taxon>Hymenogastraceae</taxon>
        <taxon>Gymnopilus</taxon>
    </lineage>
</organism>
<dbReference type="AlphaFoldDB" id="A0A409VFF9"/>